<feature type="region of interest" description="Disordered" evidence="1">
    <location>
        <begin position="105"/>
        <end position="198"/>
    </location>
</feature>
<evidence type="ECO:0000313" key="4">
    <source>
        <dbReference type="Proteomes" id="UP000070412"/>
    </source>
</evidence>
<dbReference type="EnsemblMetazoa" id="SSS_2770s_mrna">
    <property type="protein sequence ID" value="KAF7495928.1"/>
    <property type="gene ID" value="SSS_2770"/>
</dbReference>
<dbReference type="AlphaFoldDB" id="A0A834VJ29"/>
<organism evidence="2">
    <name type="scientific">Sarcoptes scabiei</name>
    <name type="common">Itch mite</name>
    <name type="synonym">Acarus scabiei</name>
    <dbReference type="NCBI Taxonomy" id="52283"/>
    <lineage>
        <taxon>Eukaryota</taxon>
        <taxon>Metazoa</taxon>
        <taxon>Ecdysozoa</taxon>
        <taxon>Arthropoda</taxon>
        <taxon>Chelicerata</taxon>
        <taxon>Arachnida</taxon>
        <taxon>Acari</taxon>
        <taxon>Acariformes</taxon>
        <taxon>Sarcoptiformes</taxon>
        <taxon>Astigmata</taxon>
        <taxon>Psoroptidia</taxon>
        <taxon>Sarcoptoidea</taxon>
        <taxon>Sarcoptidae</taxon>
        <taxon>Sarcoptinae</taxon>
        <taxon>Sarcoptes</taxon>
    </lineage>
</organism>
<name>A0A834VJ29_SARSC</name>
<evidence type="ECO:0000313" key="3">
    <source>
        <dbReference type="EnsemblMetazoa" id="KAF7495928.1"/>
    </source>
</evidence>
<evidence type="ECO:0000256" key="1">
    <source>
        <dbReference type="SAM" id="MobiDB-lite"/>
    </source>
</evidence>
<gene>
    <name evidence="2" type="ORF">SSS_2770</name>
</gene>
<dbReference type="EMBL" id="WVUK01000043">
    <property type="protein sequence ID" value="KAF7495928.1"/>
    <property type="molecule type" value="Genomic_DNA"/>
</dbReference>
<feature type="compositionally biased region" description="Polar residues" evidence="1">
    <location>
        <begin position="124"/>
        <end position="166"/>
    </location>
</feature>
<proteinExistence type="predicted"/>
<sequence>MQMMSSNTPSPRSAPNTPIYGQQAYYAQSPSVSPLSCPNSSRTPPSFYNKSPLNTNNDNHNVACYDVINRLKNRLEIYRGHHENSLHKERAYLDQYNFKVKAETSKLVKKQTATNESNSRKKNSTGSTGVNKQSRSGNASNSQKRAASNSDSNRSTLLNSGQNFATEANPLHNQDQKIKIPKLTAKQRKQSKPKNQQPLISLETSISNVNQSNFIGNNGTFNTTSNSNMINDSSVYKFIPNSPNEMKSPMHFLSSNSAISSPYSQSHSSVPMMKQHDFNDSSETYLGDLDANSLNVLLESDCRTNGLDRNRASLIPDDDSKDLINQILDLDPDVSSNFVNNSSSNEYSIFGNSADDSLSNRFGDEDFIKKMLEDLNNSPEITTVHHNHQIPISSLQPVTQSQDLNSANNNNHYDSYTSIPSYQPISSNQFEGLPFHSYSNQSAMNHKSINHCDSLEHNSMPRFDQFDKTQNNSSLPPFDSLSLDNHQLCVNQQSSIINGQRITHQHYQQPHHQTNVYHIDSRVSINSSHSNQYHSNQQITNEIQISNFQENFSSMMQPNRNDSFRNNGTNTSFFYQTNESQIM</sequence>
<dbReference type="Proteomes" id="UP000070412">
    <property type="component" value="Unassembled WGS sequence"/>
</dbReference>
<accession>A0A834VJ29</accession>
<protein>
    <submittedName>
        <fullName evidence="2 3">Uncharacterized protein</fullName>
    </submittedName>
</protein>
<feature type="region of interest" description="Disordered" evidence="1">
    <location>
        <begin position="30"/>
        <end position="60"/>
    </location>
</feature>
<keyword evidence="4" id="KW-1185">Reference proteome</keyword>
<reference evidence="2" key="2">
    <citation type="submission" date="2020-01" db="EMBL/GenBank/DDBJ databases">
        <authorList>
            <person name="Korhonen P.K.K."/>
            <person name="Guangxu M.G."/>
            <person name="Wang T.W."/>
            <person name="Stroehlein A.J.S."/>
            <person name="Young N.D."/>
            <person name="Ang C.-S.A."/>
            <person name="Fernando D.W.F."/>
            <person name="Lu H.L."/>
            <person name="Taylor S.T."/>
            <person name="Ehtesham M.E.M."/>
            <person name="Najaraj S.H.N."/>
            <person name="Harsha G.H.G."/>
            <person name="Madugundu A.M."/>
            <person name="Renuse S.R."/>
            <person name="Holt D.H."/>
            <person name="Pandey A.P."/>
            <person name="Papenfuss A.P."/>
            <person name="Gasser R.B.G."/>
            <person name="Fischer K.F."/>
        </authorList>
    </citation>
    <scope>NUCLEOTIDE SEQUENCE</scope>
    <source>
        <strain evidence="2">SSS_KF_BRIS2020</strain>
    </source>
</reference>
<evidence type="ECO:0000313" key="2">
    <source>
        <dbReference type="EMBL" id="KAF7495928.1"/>
    </source>
</evidence>
<reference evidence="4" key="1">
    <citation type="journal article" date="2020" name="PLoS Negl. Trop. Dis.">
        <title>High-quality nuclear genome for Sarcoptes scabiei-A critical resource for a neglected parasite.</title>
        <authorList>
            <person name="Korhonen P.K."/>
            <person name="Gasser R.B."/>
            <person name="Ma G."/>
            <person name="Wang T."/>
            <person name="Stroehlein A.J."/>
            <person name="Young N.D."/>
            <person name="Ang C.S."/>
            <person name="Fernando D.D."/>
            <person name="Lu H.C."/>
            <person name="Taylor S."/>
            <person name="Reynolds S.L."/>
            <person name="Mofiz E."/>
            <person name="Najaraj S.H."/>
            <person name="Gowda H."/>
            <person name="Madugundu A."/>
            <person name="Renuse S."/>
            <person name="Holt D."/>
            <person name="Pandey A."/>
            <person name="Papenfuss A.T."/>
            <person name="Fischer K."/>
        </authorList>
    </citation>
    <scope>NUCLEOTIDE SEQUENCE [LARGE SCALE GENOMIC DNA]</scope>
</reference>
<reference evidence="3" key="3">
    <citation type="submission" date="2022-06" db="UniProtKB">
        <authorList>
            <consortium name="EnsemblMetazoa"/>
        </authorList>
    </citation>
    <scope>IDENTIFICATION</scope>
</reference>
<dbReference type="OrthoDB" id="6514137at2759"/>